<feature type="region of interest" description="Disordered" evidence="7">
    <location>
        <begin position="88"/>
        <end position="111"/>
    </location>
</feature>
<evidence type="ECO:0000259" key="9">
    <source>
        <dbReference type="PROSITE" id="PS51039"/>
    </source>
</evidence>
<dbReference type="GO" id="GO:0008270">
    <property type="term" value="F:zinc ion binding"/>
    <property type="evidence" value="ECO:0007669"/>
    <property type="project" value="UniProtKB-KW"/>
</dbReference>
<accession>A0A7I8L1D5</accession>
<evidence type="ECO:0000256" key="2">
    <source>
        <dbReference type="ARBA" id="ARBA00022723"/>
    </source>
</evidence>
<dbReference type="FunFam" id="4.10.1110.10:FF:000001">
    <property type="entry name" value="Zinc finger AN1-type containing 6"/>
    <property type="match status" value="1"/>
</dbReference>
<keyword evidence="11" id="KW-1185">Reference proteome</keyword>
<dbReference type="Pfam" id="PF01428">
    <property type="entry name" value="zf-AN1"/>
    <property type="match status" value="1"/>
</dbReference>
<evidence type="ECO:0000313" key="10">
    <source>
        <dbReference type="EMBL" id="CAA7403024.1"/>
    </source>
</evidence>
<reference evidence="10" key="1">
    <citation type="submission" date="2020-02" db="EMBL/GenBank/DDBJ databases">
        <authorList>
            <person name="Scholz U."/>
            <person name="Mascher M."/>
            <person name="Fiebig A."/>
        </authorList>
    </citation>
    <scope>NUCLEOTIDE SEQUENCE</scope>
</reference>
<dbReference type="PROSITE" id="PS51036">
    <property type="entry name" value="ZF_A20"/>
    <property type="match status" value="1"/>
</dbReference>
<dbReference type="GO" id="GO:0003677">
    <property type="term" value="F:DNA binding"/>
    <property type="evidence" value="ECO:0007669"/>
    <property type="project" value="InterPro"/>
</dbReference>
<dbReference type="InterPro" id="IPR035896">
    <property type="entry name" value="AN1-like_Znf"/>
</dbReference>
<proteinExistence type="predicted"/>
<keyword evidence="4" id="KW-0862">Zinc</keyword>
<feature type="domain" description="A20-type" evidence="8">
    <location>
        <begin position="18"/>
        <end position="52"/>
    </location>
</feature>
<dbReference type="InterPro" id="IPR000058">
    <property type="entry name" value="Znf_AN1"/>
</dbReference>
<protein>
    <submittedName>
        <fullName evidence="10">Uncharacterized protein</fullName>
    </submittedName>
</protein>
<keyword evidence="2" id="KW-0479">Metal-binding</keyword>
<evidence type="ECO:0000259" key="8">
    <source>
        <dbReference type="PROSITE" id="PS51036"/>
    </source>
</evidence>
<dbReference type="PROSITE" id="PS51039">
    <property type="entry name" value="ZF_AN1"/>
    <property type="match status" value="1"/>
</dbReference>
<evidence type="ECO:0000256" key="5">
    <source>
        <dbReference type="ARBA" id="ARBA00023016"/>
    </source>
</evidence>
<name>A0A7I8L1D5_SPIIN</name>
<keyword evidence="3 6" id="KW-0863">Zinc-finger</keyword>
<dbReference type="Proteomes" id="UP000663760">
    <property type="component" value="Chromosome 9"/>
</dbReference>
<dbReference type="Pfam" id="PF01754">
    <property type="entry name" value="zf-A20"/>
    <property type="match status" value="1"/>
</dbReference>
<evidence type="ECO:0000256" key="1">
    <source>
        <dbReference type="ARBA" id="ARBA00003732"/>
    </source>
</evidence>
<feature type="domain" description="AN1-type" evidence="9">
    <location>
        <begin position="109"/>
        <end position="155"/>
    </location>
</feature>
<evidence type="ECO:0000313" key="11">
    <source>
        <dbReference type="Proteomes" id="UP000663760"/>
    </source>
</evidence>
<evidence type="ECO:0000256" key="7">
    <source>
        <dbReference type="SAM" id="MobiDB-lite"/>
    </source>
</evidence>
<dbReference type="PANTHER" id="PTHR10634:SF149">
    <property type="entry name" value="AN1-TYPE DOMAIN-CONTAINING PROTEIN-RELATED"/>
    <property type="match status" value="1"/>
</dbReference>
<dbReference type="InterPro" id="IPR050652">
    <property type="entry name" value="AN1_A20_ZnFinger"/>
</dbReference>
<dbReference type="SMART" id="SM00154">
    <property type="entry name" value="ZnF_AN1"/>
    <property type="match status" value="1"/>
</dbReference>
<dbReference type="Gene3D" id="1.20.5.4770">
    <property type="match status" value="1"/>
</dbReference>
<dbReference type="PANTHER" id="PTHR10634">
    <property type="entry name" value="AN1-TYPE ZINC FINGER PROTEIN"/>
    <property type="match status" value="1"/>
</dbReference>
<evidence type="ECO:0000256" key="4">
    <source>
        <dbReference type="ARBA" id="ARBA00022833"/>
    </source>
</evidence>
<organism evidence="10 11">
    <name type="scientific">Spirodela intermedia</name>
    <name type="common">Intermediate duckweed</name>
    <dbReference type="NCBI Taxonomy" id="51605"/>
    <lineage>
        <taxon>Eukaryota</taxon>
        <taxon>Viridiplantae</taxon>
        <taxon>Streptophyta</taxon>
        <taxon>Embryophyta</taxon>
        <taxon>Tracheophyta</taxon>
        <taxon>Spermatophyta</taxon>
        <taxon>Magnoliopsida</taxon>
        <taxon>Liliopsida</taxon>
        <taxon>Araceae</taxon>
        <taxon>Lemnoideae</taxon>
        <taxon>Spirodela</taxon>
    </lineage>
</organism>
<keyword evidence="5" id="KW-0346">Stress response</keyword>
<dbReference type="InterPro" id="IPR002653">
    <property type="entry name" value="Znf_A20"/>
</dbReference>
<dbReference type="OrthoDB" id="428577at2759"/>
<dbReference type="Gene3D" id="4.10.1110.10">
    <property type="entry name" value="AN1-like Zinc finger"/>
    <property type="match status" value="1"/>
</dbReference>
<dbReference type="SUPFAM" id="SSF57716">
    <property type="entry name" value="Glucocorticoid receptor-like (DNA-binding domain)"/>
    <property type="match status" value="1"/>
</dbReference>
<evidence type="ECO:0000256" key="3">
    <source>
        <dbReference type="ARBA" id="ARBA00022771"/>
    </source>
</evidence>
<comment type="function">
    <text evidence="1">May be involved in environmental stress response.</text>
</comment>
<dbReference type="SUPFAM" id="SSF118310">
    <property type="entry name" value="AN1-like Zinc finger"/>
    <property type="match status" value="1"/>
</dbReference>
<dbReference type="SMART" id="SM00259">
    <property type="entry name" value="ZnF_A20"/>
    <property type="match status" value="1"/>
</dbReference>
<evidence type="ECO:0000256" key="6">
    <source>
        <dbReference type="PROSITE-ProRule" id="PRU00449"/>
    </source>
</evidence>
<dbReference type="EMBL" id="LR746272">
    <property type="protein sequence ID" value="CAA7403024.1"/>
    <property type="molecule type" value="Genomic_DNA"/>
</dbReference>
<dbReference type="AlphaFoldDB" id="A0A7I8L1D5"/>
<sequence>MEQDGQKREAEETEFHPASFPTLCANNCGFFGSSATNNLCSKCYKNAFLSKSQALALETVAAAAAAAAASQPAPEKKIVDEIGIEEEEKKKPCDEDELPGDASAGKKKKKPANRCSFCNKRVGLMGFNCRCGDVFCSLHRYSDKHDCLFDYKGAGQDAIARANPIVKADKVEKI</sequence>
<gene>
    <name evidence="10" type="ORF">SI8410_09013702</name>
</gene>